<accession>A0A9W4URX9</accession>
<comment type="caution">
    <text evidence="1">The sequence shown here is derived from an EMBL/GenBank/DDBJ whole genome shotgun (WGS) entry which is preliminary data.</text>
</comment>
<protein>
    <submittedName>
        <fullName evidence="1">Uncharacterized protein</fullName>
    </submittedName>
</protein>
<reference evidence="1" key="1">
    <citation type="submission" date="2023-01" db="EMBL/GenBank/DDBJ databases">
        <authorList>
            <person name="Van Ghelder C."/>
            <person name="Rancurel C."/>
        </authorList>
    </citation>
    <scope>NUCLEOTIDE SEQUENCE</scope>
    <source>
        <strain evidence="1">CNCM I-4278</strain>
    </source>
</reference>
<proteinExistence type="predicted"/>
<dbReference type="Proteomes" id="UP001152607">
    <property type="component" value="Unassembled WGS sequence"/>
</dbReference>
<keyword evidence="2" id="KW-1185">Reference proteome</keyword>
<evidence type="ECO:0000313" key="1">
    <source>
        <dbReference type="EMBL" id="CAI6340002.1"/>
    </source>
</evidence>
<dbReference type="AlphaFoldDB" id="A0A9W4URX9"/>
<dbReference type="EMBL" id="CAOQHR010000010">
    <property type="protein sequence ID" value="CAI6340002.1"/>
    <property type="molecule type" value="Genomic_DNA"/>
</dbReference>
<name>A0A9W4URX9_9PLEO</name>
<gene>
    <name evidence="1" type="ORF">PDIGIT_LOCUS13168</name>
</gene>
<sequence length="115" mass="13071">MPMCSRTEMIRWTLNVSLQHPSINMQIFRMVTLTPFIVTITTSSSKGRRECGRLCTAISMQLYEDYPSSSSPFSEISIEAAIIHRHAHSFTITKACVLQRMTSCVEVRSTIKILE</sequence>
<evidence type="ECO:0000313" key="2">
    <source>
        <dbReference type="Proteomes" id="UP001152607"/>
    </source>
</evidence>
<organism evidence="1 2">
    <name type="scientific">Periconia digitata</name>
    <dbReference type="NCBI Taxonomy" id="1303443"/>
    <lineage>
        <taxon>Eukaryota</taxon>
        <taxon>Fungi</taxon>
        <taxon>Dikarya</taxon>
        <taxon>Ascomycota</taxon>
        <taxon>Pezizomycotina</taxon>
        <taxon>Dothideomycetes</taxon>
        <taxon>Pleosporomycetidae</taxon>
        <taxon>Pleosporales</taxon>
        <taxon>Massarineae</taxon>
        <taxon>Periconiaceae</taxon>
        <taxon>Periconia</taxon>
    </lineage>
</organism>